<comment type="caution">
    <text evidence="3">The sequence shown here is derived from an EMBL/GenBank/DDBJ whole genome shotgun (WGS) entry which is preliminary data.</text>
</comment>
<protein>
    <submittedName>
        <fullName evidence="3">Membrane-bound alpha-1,6- mannosyltransferase Initiation-specific</fullName>
    </submittedName>
</protein>
<dbReference type="InterPro" id="IPR039367">
    <property type="entry name" value="Och1-like"/>
</dbReference>
<keyword evidence="3" id="KW-0328">Glycosyltransferase</keyword>
<dbReference type="SUPFAM" id="SSF53448">
    <property type="entry name" value="Nucleotide-diphospho-sugar transferases"/>
    <property type="match status" value="1"/>
</dbReference>
<name>A0AAV9V0J9_9PEZI</name>
<evidence type="ECO:0000256" key="2">
    <source>
        <dbReference type="SAM" id="Phobius"/>
    </source>
</evidence>
<gene>
    <name evidence="3" type="primary">OCH1_4</name>
    <name evidence="3" type="ORF">TWF730_009073</name>
</gene>
<evidence type="ECO:0000313" key="3">
    <source>
        <dbReference type="EMBL" id="KAK6352242.1"/>
    </source>
</evidence>
<accession>A0AAV9V0J9</accession>
<dbReference type="GO" id="GO:0000136">
    <property type="term" value="C:mannan polymerase complex"/>
    <property type="evidence" value="ECO:0007669"/>
    <property type="project" value="TreeGrafter"/>
</dbReference>
<dbReference type="GO" id="GO:0000009">
    <property type="term" value="F:alpha-1,6-mannosyltransferase activity"/>
    <property type="evidence" value="ECO:0007669"/>
    <property type="project" value="InterPro"/>
</dbReference>
<dbReference type="GO" id="GO:0006487">
    <property type="term" value="P:protein N-linked glycosylation"/>
    <property type="evidence" value="ECO:0007669"/>
    <property type="project" value="TreeGrafter"/>
</dbReference>
<dbReference type="PANTHER" id="PTHR31834:SF1">
    <property type="entry name" value="INITIATION-SPECIFIC ALPHA-1,6-MANNOSYLTRANSFERASE"/>
    <property type="match status" value="1"/>
</dbReference>
<dbReference type="Proteomes" id="UP001373714">
    <property type="component" value="Unassembled WGS sequence"/>
</dbReference>
<dbReference type="EMBL" id="JAVHNS010000006">
    <property type="protein sequence ID" value="KAK6352242.1"/>
    <property type="molecule type" value="Genomic_DNA"/>
</dbReference>
<evidence type="ECO:0000256" key="1">
    <source>
        <dbReference type="ARBA" id="ARBA00009003"/>
    </source>
</evidence>
<keyword evidence="3" id="KW-0808">Transferase</keyword>
<feature type="transmembrane region" description="Helical" evidence="2">
    <location>
        <begin position="49"/>
        <end position="67"/>
    </location>
</feature>
<dbReference type="InterPro" id="IPR007577">
    <property type="entry name" value="GlycoTrfase_DXD_sugar-bd_CS"/>
</dbReference>
<keyword evidence="2" id="KW-0812">Transmembrane</keyword>
<dbReference type="InterPro" id="IPR029044">
    <property type="entry name" value="Nucleotide-diphossugar_trans"/>
</dbReference>
<dbReference type="AlphaFoldDB" id="A0AAV9V0J9"/>
<proteinExistence type="inferred from homology"/>
<dbReference type="PANTHER" id="PTHR31834">
    <property type="entry name" value="INITIATION-SPECIFIC ALPHA-1,6-MANNOSYLTRANSFERASE"/>
    <property type="match status" value="1"/>
</dbReference>
<reference evidence="3 4" key="1">
    <citation type="submission" date="2019-10" db="EMBL/GenBank/DDBJ databases">
        <authorList>
            <person name="Palmer J.M."/>
        </authorList>
    </citation>
    <scope>NUCLEOTIDE SEQUENCE [LARGE SCALE GENOMIC DNA]</scope>
    <source>
        <strain evidence="3 4">TWF730</strain>
    </source>
</reference>
<keyword evidence="2" id="KW-0472">Membrane</keyword>
<organism evidence="3 4">
    <name type="scientific">Orbilia blumenaviensis</name>
    <dbReference type="NCBI Taxonomy" id="1796055"/>
    <lineage>
        <taxon>Eukaryota</taxon>
        <taxon>Fungi</taxon>
        <taxon>Dikarya</taxon>
        <taxon>Ascomycota</taxon>
        <taxon>Pezizomycotina</taxon>
        <taxon>Orbiliomycetes</taxon>
        <taxon>Orbiliales</taxon>
        <taxon>Orbiliaceae</taxon>
        <taxon>Orbilia</taxon>
    </lineage>
</organism>
<evidence type="ECO:0000313" key="4">
    <source>
        <dbReference type="Proteomes" id="UP001373714"/>
    </source>
</evidence>
<dbReference type="Pfam" id="PF04488">
    <property type="entry name" value="Gly_transf_sug"/>
    <property type="match status" value="1"/>
</dbReference>
<comment type="similarity">
    <text evidence="1">Belongs to the glycosyltransferase 32 family.</text>
</comment>
<dbReference type="Gene3D" id="3.90.550.20">
    <property type="match status" value="1"/>
</dbReference>
<sequence length="393" mass="45336">MAADLRRDIFRGMNNPIYRNPYTPEKEDTVKPAPSTGWLSCVRIPRRQAILSFVNVVLFFVFVWHIPSLPGRSFLPTSVSHTHPGPLPPPKPDFAASLSASGRSTRRHLLSRAKELSKTTFPKKIWQTWKTINLPDDETFTRRQTWHAMNPTHEYELLTDKSALQYVTDQFNATDPYIVHLYENFPQRILAADLLRYLIAFKSGGLYSDIDTECKKPVDTWVCLALDHLPNVRKADINIVIGMELDILDKVKYTDQWVKESGFARRIQFLQWTIYAKPGHEILRRMVTNIQETIRADIEKSESKSIKGIKYEDDQILDRTGPWRWTNVIMGYVNDIMGREVALEEFTGIKDGKVFGDVLFLPVNRWSPGVGHSNAGDDDTSFMIHHFKSTWRD</sequence>
<keyword evidence="2" id="KW-1133">Transmembrane helix</keyword>
<keyword evidence="4" id="KW-1185">Reference proteome</keyword>